<dbReference type="PANTHER" id="PTHR16166:SF93">
    <property type="entry name" value="INTERMEMBRANE LIPID TRANSFER PROTEIN VPS13"/>
    <property type="match status" value="1"/>
</dbReference>
<keyword evidence="5" id="KW-1185">Reference proteome</keyword>
<dbReference type="OrthoDB" id="428159at2759"/>
<evidence type="ECO:0000313" key="5">
    <source>
        <dbReference type="Proteomes" id="UP000009022"/>
    </source>
</evidence>
<dbReference type="CTD" id="6750560"/>
<dbReference type="PhylomeDB" id="B3RNS2"/>
<evidence type="ECO:0000256" key="2">
    <source>
        <dbReference type="ARBA" id="ARBA00022448"/>
    </source>
</evidence>
<dbReference type="HOGENOM" id="CLU_097652_2_0_1"/>
<dbReference type="GeneID" id="6750560"/>
<keyword evidence="2" id="KW-0813">Transport</keyword>
<accession>B3RNS2</accession>
<dbReference type="InterPro" id="IPR026847">
    <property type="entry name" value="VPS13"/>
</dbReference>
<dbReference type="Pfam" id="PF12624">
    <property type="entry name" value="VPS13_N"/>
    <property type="match status" value="1"/>
</dbReference>
<protein>
    <recommendedName>
        <fullName evidence="3">Chorein N-terminal domain-containing protein</fullName>
    </recommendedName>
</protein>
<dbReference type="AlphaFoldDB" id="B3RNS2"/>
<feature type="domain" description="Chorein N-terminal" evidence="3">
    <location>
        <begin position="2"/>
        <end position="100"/>
    </location>
</feature>
<dbReference type="KEGG" id="tad:TRIADDRAFT_21612"/>
<dbReference type="InterPro" id="IPR026854">
    <property type="entry name" value="VPS13_N"/>
</dbReference>
<dbReference type="EMBL" id="DS985242">
    <property type="protein sequence ID" value="EDV27511.1"/>
    <property type="molecule type" value="Genomic_DNA"/>
</dbReference>
<evidence type="ECO:0000313" key="4">
    <source>
        <dbReference type="EMBL" id="EDV27511.1"/>
    </source>
</evidence>
<dbReference type="STRING" id="10228.B3RNS2"/>
<name>B3RNS2_TRIAD</name>
<dbReference type="InParanoid" id="B3RNS2"/>
<evidence type="ECO:0000256" key="1">
    <source>
        <dbReference type="ARBA" id="ARBA00006545"/>
    </source>
</evidence>
<organism evidence="4 5">
    <name type="scientific">Trichoplax adhaerens</name>
    <name type="common">Trichoplax reptans</name>
    <dbReference type="NCBI Taxonomy" id="10228"/>
    <lineage>
        <taxon>Eukaryota</taxon>
        <taxon>Metazoa</taxon>
        <taxon>Placozoa</taxon>
        <taxon>Uniplacotomia</taxon>
        <taxon>Trichoplacea</taxon>
        <taxon>Trichoplacidae</taxon>
        <taxon>Trichoplax</taxon>
    </lineage>
</organism>
<proteinExistence type="inferred from homology"/>
<reference evidence="4 5" key="1">
    <citation type="journal article" date="2008" name="Nature">
        <title>The Trichoplax genome and the nature of placozoans.</title>
        <authorList>
            <person name="Srivastava M."/>
            <person name="Begovic E."/>
            <person name="Chapman J."/>
            <person name="Putnam N.H."/>
            <person name="Hellsten U."/>
            <person name="Kawashima T."/>
            <person name="Kuo A."/>
            <person name="Mitros T."/>
            <person name="Salamov A."/>
            <person name="Carpenter M.L."/>
            <person name="Signorovitch A.Y."/>
            <person name="Moreno M.A."/>
            <person name="Kamm K."/>
            <person name="Grimwood J."/>
            <person name="Schmutz J."/>
            <person name="Shapiro H."/>
            <person name="Grigoriev I.V."/>
            <person name="Buss L.W."/>
            <person name="Schierwater B."/>
            <person name="Dellaporta S.L."/>
            <person name="Rokhsar D.S."/>
        </authorList>
    </citation>
    <scope>NUCLEOTIDE SEQUENCE [LARGE SCALE GENOMIC DNA]</scope>
    <source>
        <strain evidence="4 5">Grell-BS-1999</strain>
    </source>
</reference>
<sequence>MVFETLVANLLNKYLGEFVVNLDKSQLNIGIWGGDVELENLQLRDGALDKFNLPIRVHKGFLHKLVLKVPWKNLYSQAATATIDGLYILAGPRTGNEYSSLAITIFSLLFKIPKFLYTTPIFLSR</sequence>
<dbReference type="RefSeq" id="XP_002109345.1">
    <property type="nucleotide sequence ID" value="XM_002109309.1"/>
</dbReference>
<dbReference type="eggNOG" id="KOG1809">
    <property type="taxonomic scope" value="Eukaryota"/>
</dbReference>
<evidence type="ECO:0000259" key="3">
    <source>
        <dbReference type="Pfam" id="PF12624"/>
    </source>
</evidence>
<dbReference type="Proteomes" id="UP000009022">
    <property type="component" value="Unassembled WGS sequence"/>
</dbReference>
<dbReference type="PANTHER" id="PTHR16166">
    <property type="entry name" value="VACUOLAR PROTEIN SORTING-ASSOCIATED PROTEIN VPS13"/>
    <property type="match status" value="1"/>
</dbReference>
<gene>
    <name evidence="4" type="ORF">TRIADDRAFT_21612</name>
</gene>
<dbReference type="OMA" id="STAHAEN"/>
<comment type="similarity">
    <text evidence="1">Belongs to the VPS13 family.</text>
</comment>